<keyword evidence="2" id="KW-1185">Reference proteome</keyword>
<proteinExistence type="predicted"/>
<organism evidence="1 2">
    <name type="scientific">Gulo gulo</name>
    <name type="common">Wolverine</name>
    <name type="synonym">Gluton</name>
    <dbReference type="NCBI Taxonomy" id="48420"/>
    <lineage>
        <taxon>Eukaryota</taxon>
        <taxon>Metazoa</taxon>
        <taxon>Chordata</taxon>
        <taxon>Craniata</taxon>
        <taxon>Vertebrata</taxon>
        <taxon>Euteleostomi</taxon>
        <taxon>Mammalia</taxon>
        <taxon>Eutheria</taxon>
        <taxon>Laurasiatheria</taxon>
        <taxon>Carnivora</taxon>
        <taxon>Caniformia</taxon>
        <taxon>Musteloidea</taxon>
        <taxon>Mustelidae</taxon>
        <taxon>Guloninae</taxon>
        <taxon>Gulo</taxon>
    </lineage>
</organism>
<dbReference type="AlphaFoldDB" id="A0A9X9LXD8"/>
<dbReference type="Proteomes" id="UP000269945">
    <property type="component" value="Unassembled WGS sequence"/>
</dbReference>
<evidence type="ECO:0000313" key="2">
    <source>
        <dbReference type="Proteomes" id="UP000269945"/>
    </source>
</evidence>
<reference evidence="1 2" key="1">
    <citation type="submission" date="2018-10" db="EMBL/GenBank/DDBJ databases">
        <authorList>
            <person name="Ekblom R."/>
            <person name="Jareborg N."/>
        </authorList>
    </citation>
    <scope>NUCLEOTIDE SEQUENCE [LARGE SCALE GENOMIC DNA]</scope>
    <source>
        <tissue evidence="1">Muscle</tissue>
    </source>
</reference>
<comment type="caution">
    <text evidence="1">The sequence shown here is derived from an EMBL/GenBank/DDBJ whole genome shotgun (WGS) entry which is preliminary data.</text>
</comment>
<evidence type="ECO:0000313" key="1">
    <source>
        <dbReference type="EMBL" id="VCW98655.1"/>
    </source>
</evidence>
<feature type="non-terminal residue" evidence="1">
    <location>
        <position position="1"/>
    </location>
</feature>
<sequence length="64" mass="7294">AFSQIDQKEKVEQRRTVKATLQHKEGKSWRFTGEESLNPLLPCPFKDAKMMLPGEVGRPSALRP</sequence>
<gene>
    <name evidence="1" type="ORF">BN2614_LOCUS1</name>
</gene>
<dbReference type="EMBL" id="CYRY02026278">
    <property type="protein sequence ID" value="VCW98655.1"/>
    <property type="molecule type" value="Genomic_DNA"/>
</dbReference>
<protein>
    <submittedName>
        <fullName evidence="1">Uncharacterized protein</fullName>
    </submittedName>
</protein>
<name>A0A9X9LXD8_GULGU</name>
<accession>A0A9X9LXD8</accession>